<dbReference type="Proteomes" id="UP000694563">
    <property type="component" value="Chromosome 18"/>
</dbReference>
<dbReference type="Pfam" id="PF02301">
    <property type="entry name" value="HORMA"/>
    <property type="match status" value="1"/>
</dbReference>
<evidence type="ECO:0000259" key="6">
    <source>
        <dbReference type="PROSITE" id="PS50815"/>
    </source>
</evidence>
<dbReference type="Gene3D" id="3.30.900.10">
    <property type="entry name" value="HORMA domain"/>
    <property type="match status" value="1"/>
</dbReference>
<dbReference type="InterPro" id="IPR051294">
    <property type="entry name" value="HORMA_MeioticProgression"/>
</dbReference>
<dbReference type="PROSITE" id="PS50815">
    <property type="entry name" value="HORMA"/>
    <property type="match status" value="1"/>
</dbReference>
<dbReference type="AlphaFoldDB" id="A0A8C3Y563"/>
<dbReference type="PANTHER" id="PTHR48225">
    <property type="entry name" value="HORMA DOMAIN-CONTAINING PROTEIN 1"/>
    <property type="match status" value="1"/>
</dbReference>
<name>A0A8C3Y563_CATUS</name>
<evidence type="ECO:0000256" key="5">
    <source>
        <dbReference type="ARBA" id="ARBA00023254"/>
    </source>
</evidence>
<dbReference type="InterPro" id="IPR003511">
    <property type="entry name" value="HORMA_dom"/>
</dbReference>
<dbReference type="GO" id="GO:0005634">
    <property type="term" value="C:nucleus"/>
    <property type="evidence" value="ECO:0007669"/>
    <property type="project" value="UniProtKB-SubCell"/>
</dbReference>
<evidence type="ECO:0000313" key="7">
    <source>
        <dbReference type="Ensembl" id="ENSCUSP00005018101.1"/>
    </source>
</evidence>
<dbReference type="SUPFAM" id="SSF56019">
    <property type="entry name" value="The spindle assembly checkpoint protein mad2"/>
    <property type="match status" value="1"/>
</dbReference>
<organism evidence="7 8">
    <name type="scientific">Catharus ustulatus</name>
    <name type="common">Russet-backed thrush</name>
    <name type="synonym">Hylocichla ustulatus</name>
    <dbReference type="NCBI Taxonomy" id="91951"/>
    <lineage>
        <taxon>Eukaryota</taxon>
        <taxon>Metazoa</taxon>
        <taxon>Chordata</taxon>
        <taxon>Craniata</taxon>
        <taxon>Vertebrata</taxon>
        <taxon>Euteleostomi</taxon>
        <taxon>Archelosauria</taxon>
        <taxon>Archosauria</taxon>
        <taxon>Dinosauria</taxon>
        <taxon>Saurischia</taxon>
        <taxon>Theropoda</taxon>
        <taxon>Coelurosauria</taxon>
        <taxon>Aves</taxon>
        <taxon>Neognathae</taxon>
        <taxon>Neoaves</taxon>
        <taxon>Telluraves</taxon>
        <taxon>Australaves</taxon>
        <taxon>Passeriformes</taxon>
        <taxon>Turdidae</taxon>
        <taxon>Catharus</taxon>
    </lineage>
</organism>
<keyword evidence="5" id="KW-0469">Meiosis</keyword>
<accession>A0A8C3Y563</accession>
<reference evidence="7" key="3">
    <citation type="submission" date="2025-09" db="UniProtKB">
        <authorList>
            <consortium name="Ensembl"/>
        </authorList>
    </citation>
    <scope>IDENTIFICATION</scope>
</reference>
<dbReference type="InterPro" id="IPR036570">
    <property type="entry name" value="HORMA_dom_sf"/>
</dbReference>
<evidence type="ECO:0000256" key="4">
    <source>
        <dbReference type="ARBA" id="ARBA00023242"/>
    </source>
</evidence>
<reference evidence="7" key="2">
    <citation type="submission" date="2025-08" db="UniProtKB">
        <authorList>
            <consortium name="Ensembl"/>
        </authorList>
    </citation>
    <scope>IDENTIFICATION</scope>
</reference>
<protein>
    <recommendedName>
        <fullName evidence="6">HORMA domain-containing protein</fullName>
    </recommendedName>
</protein>
<comment type="subcellular location">
    <subcellularLocation>
        <location evidence="2">Chromosome</location>
    </subcellularLocation>
    <subcellularLocation>
        <location evidence="1">Nucleus</location>
    </subcellularLocation>
</comment>
<keyword evidence="3" id="KW-0158">Chromosome</keyword>
<keyword evidence="8" id="KW-1185">Reference proteome</keyword>
<sequence>WDLFLNIICVTLKKEAVLFPESITTEQQSLVLVKRLLAISVSCITYMRGLFPESSYGTRYLDGNACSLCSVCY</sequence>
<reference evidence="7" key="1">
    <citation type="submission" date="2020-10" db="EMBL/GenBank/DDBJ databases">
        <title>Catharus ustulatus (Swainson's thrush) genome, bCatUst1, primary haplotype v2.</title>
        <authorList>
            <person name="Delmore K."/>
            <person name="Vafadar M."/>
            <person name="Formenti G."/>
            <person name="Chow W."/>
            <person name="Pelan S."/>
            <person name="Howe K."/>
            <person name="Rhie A."/>
            <person name="Mountcastle J."/>
            <person name="Haase B."/>
            <person name="Fedrigo O."/>
            <person name="Jarvis E.D."/>
        </authorList>
    </citation>
    <scope>NUCLEOTIDE SEQUENCE [LARGE SCALE GENOMIC DNA]</scope>
</reference>
<evidence type="ECO:0000313" key="8">
    <source>
        <dbReference type="Proteomes" id="UP000694563"/>
    </source>
</evidence>
<dbReference type="GO" id="GO:0005694">
    <property type="term" value="C:chromosome"/>
    <property type="evidence" value="ECO:0007669"/>
    <property type="project" value="UniProtKB-SubCell"/>
</dbReference>
<evidence type="ECO:0000256" key="1">
    <source>
        <dbReference type="ARBA" id="ARBA00004123"/>
    </source>
</evidence>
<evidence type="ECO:0000256" key="3">
    <source>
        <dbReference type="ARBA" id="ARBA00022454"/>
    </source>
</evidence>
<proteinExistence type="predicted"/>
<evidence type="ECO:0000256" key="2">
    <source>
        <dbReference type="ARBA" id="ARBA00004286"/>
    </source>
</evidence>
<keyword evidence="4" id="KW-0539">Nucleus</keyword>
<dbReference type="PANTHER" id="PTHR48225:SF6">
    <property type="entry name" value="HORMA DOMAIN-CONTAINING PROTEIN 2"/>
    <property type="match status" value="1"/>
</dbReference>
<feature type="domain" description="HORMA" evidence="6">
    <location>
        <begin position="27"/>
        <end position="73"/>
    </location>
</feature>
<dbReference type="GO" id="GO:0051321">
    <property type="term" value="P:meiotic cell cycle"/>
    <property type="evidence" value="ECO:0007669"/>
    <property type="project" value="UniProtKB-KW"/>
</dbReference>
<dbReference type="Ensembl" id="ENSCUST00005018779.1">
    <property type="protein sequence ID" value="ENSCUSP00005018101.1"/>
    <property type="gene ID" value="ENSCUSG00005011605.1"/>
</dbReference>